<evidence type="ECO:0000313" key="2">
    <source>
        <dbReference type="Proteomes" id="UP000233551"/>
    </source>
</evidence>
<dbReference type="Proteomes" id="UP000233551">
    <property type="component" value="Unassembled WGS sequence"/>
</dbReference>
<proteinExistence type="predicted"/>
<dbReference type="EMBL" id="PGOL01001393">
    <property type="protein sequence ID" value="PKI58409.1"/>
    <property type="molecule type" value="Genomic_DNA"/>
</dbReference>
<protein>
    <submittedName>
        <fullName evidence="1">Uncharacterized protein</fullName>
    </submittedName>
</protein>
<accession>A0A2I0JQ30</accession>
<gene>
    <name evidence="1" type="ORF">CRG98_021167</name>
</gene>
<dbReference type="AlphaFoldDB" id="A0A2I0JQ30"/>
<organism evidence="1 2">
    <name type="scientific">Punica granatum</name>
    <name type="common">Pomegranate</name>
    <dbReference type="NCBI Taxonomy" id="22663"/>
    <lineage>
        <taxon>Eukaryota</taxon>
        <taxon>Viridiplantae</taxon>
        <taxon>Streptophyta</taxon>
        <taxon>Embryophyta</taxon>
        <taxon>Tracheophyta</taxon>
        <taxon>Spermatophyta</taxon>
        <taxon>Magnoliopsida</taxon>
        <taxon>eudicotyledons</taxon>
        <taxon>Gunneridae</taxon>
        <taxon>Pentapetalae</taxon>
        <taxon>rosids</taxon>
        <taxon>malvids</taxon>
        <taxon>Myrtales</taxon>
        <taxon>Lythraceae</taxon>
        <taxon>Punica</taxon>
    </lineage>
</organism>
<reference evidence="1 2" key="1">
    <citation type="submission" date="2017-11" db="EMBL/GenBank/DDBJ databases">
        <title>De-novo sequencing of pomegranate (Punica granatum L.) genome.</title>
        <authorList>
            <person name="Akparov Z."/>
            <person name="Amiraslanov A."/>
            <person name="Hajiyeva S."/>
            <person name="Abbasov M."/>
            <person name="Kaur K."/>
            <person name="Hamwieh A."/>
            <person name="Solovyev V."/>
            <person name="Salamov A."/>
            <person name="Braich B."/>
            <person name="Kosarev P."/>
            <person name="Mahmoud A."/>
            <person name="Hajiyev E."/>
            <person name="Babayeva S."/>
            <person name="Izzatullayeva V."/>
            <person name="Mammadov A."/>
            <person name="Mammadov A."/>
            <person name="Sharifova S."/>
            <person name="Ojaghi J."/>
            <person name="Eynullazada K."/>
            <person name="Bayramov B."/>
            <person name="Abdulazimova A."/>
            <person name="Shahmuradov I."/>
        </authorList>
    </citation>
    <scope>NUCLEOTIDE SEQUENCE [LARGE SCALE GENOMIC DNA]</scope>
    <source>
        <strain evidence="2">cv. AG2017</strain>
        <tissue evidence="1">Leaf</tissue>
    </source>
</reference>
<evidence type="ECO:0000313" key="1">
    <source>
        <dbReference type="EMBL" id="PKI58409.1"/>
    </source>
</evidence>
<comment type="caution">
    <text evidence="1">The sequence shown here is derived from an EMBL/GenBank/DDBJ whole genome shotgun (WGS) entry which is preliminary data.</text>
</comment>
<sequence>MRAPTRRNSGAHRVEQPIELLGHHRNSGCGLSLGPAYALLDRAAWECPPSRGCVTNTREKESPLIILRPEGRGSISYPGYGPECGLSTGPALRAFGSRGLGASTSPRMRDGHA</sequence>
<keyword evidence="2" id="KW-1185">Reference proteome</keyword>
<name>A0A2I0JQ30_PUNGR</name>